<dbReference type="EMBL" id="CP045898">
    <property type="protein sequence ID" value="QQP39805.1"/>
    <property type="molecule type" value="Genomic_DNA"/>
</dbReference>
<keyword evidence="2" id="KW-1185">Reference proteome</keyword>
<dbReference type="AlphaFoldDB" id="A0A7T8JZU7"/>
<sequence length="61" mass="6765">MRLSVVSSNAEKLKPVWLTIEFKLSAADNLVLLKIYRVTIKVGKVVSQKCSPVDTTCSVQE</sequence>
<reference evidence="2" key="1">
    <citation type="submission" date="2021-01" db="EMBL/GenBank/DDBJ databases">
        <title>Caligus Genome Assembly.</title>
        <authorList>
            <person name="Gallardo-Escarate C."/>
        </authorList>
    </citation>
    <scope>NUCLEOTIDE SEQUENCE [LARGE SCALE GENOMIC DNA]</scope>
</reference>
<gene>
    <name evidence="1" type="ORF">FKW44_013638</name>
</gene>
<evidence type="ECO:0000313" key="1">
    <source>
        <dbReference type="EMBL" id="QQP39805.1"/>
    </source>
</evidence>
<protein>
    <submittedName>
        <fullName evidence="1">Uncharacterized protein</fullName>
    </submittedName>
</protein>
<proteinExistence type="predicted"/>
<dbReference type="Proteomes" id="UP000595437">
    <property type="component" value="Chromosome 9"/>
</dbReference>
<name>A0A7T8JZU7_CALRO</name>
<organism evidence="1 2">
    <name type="scientific">Caligus rogercresseyi</name>
    <name type="common">Sea louse</name>
    <dbReference type="NCBI Taxonomy" id="217165"/>
    <lineage>
        <taxon>Eukaryota</taxon>
        <taxon>Metazoa</taxon>
        <taxon>Ecdysozoa</taxon>
        <taxon>Arthropoda</taxon>
        <taxon>Crustacea</taxon>
        <taxon>Multicrustacea</taxon>
        <taxon>Hexanauplia</taxon>
        <taxon>Copepoda</taxon>
        <taxon>Siphonostomatoida</taxon>
        <taxon>Caligidae</taxon>
        <taxon>Caligus</taxon>
    </lineage>
</organism>
<evidence type="ECO:0000313" key="2">
    <source>
        <dbReference type="Proteomes" id="UP000595437"/>
    </source>
</evidence>
<accession>A0A7T8JZU7</accession>